<feature type="signal peptide" evidence="1">
    <location>
        <begin position="1"/>
        <end position="23"/>
    </location>
</feature>
<organism evidence="2 3">
    <name type="scientific">Allacma fusca</name>
    <dbReference type="NCBI Taxonomy" id="39272"/>
    <lineage>
        <taxon>Eukaryota</taxon>
        <taxon>Metazoa</taxon>
        <taxon>Ecdysozoa</taxon>
        <taxon>Arthropoda</taxon>
        <taxon>Hexapoda</taxon>
        <taxon>Collembola</taxon>
        <taxon>Symphypleona</taxon>
        <taxon>Sminthuridae</taxon>
        <taxon>Allacma</taxon>
    </lineage>
</organism>
<name>A0A8J2KV14_9HEXA</name>
<keyword evidence="3" id="KW-1185">Reference proteome</keyword>
<evidence type="ECO:0000313" key="2">
    <source>
        <dbReference type="EMBL" id="CAG7732221.1"/>
    </source>
</evidence>
<keyword evidence="1" id="KW-0732">Signal</keyword>
<sequence>MINRKTLVSLTLLVFLLTNPGHSSPSCPSSPKCIVAGPSCVCNSQCCSTNCALLISDKDRNCADRLCRGIDDFCENHRQCCSGDCRHTHSDNYKQCKM</sequence>
<evidence type="ECO:0000256" key="1">
    <source>
        <dbReference type="SAM" id="SignalP"/>
    </source>
</evidence>
<gene>
    <name evidence="2" type="ORF">AFUS01_LOCUS20746</name>
</gene>
<dbReference type="AlphaFoldDB" id="A0A8J2KV14"/>
<feature type="chain" id="PRO_5035151930" evidence="1">
    <location>
        <begin position="24"/>
        <end position="98"/>
    </location>
</feature>
<proteinExistence type="predicted"/>
<reference evidence="2" key="1">
    <citation type="submission" date="2021-06" db="EMBL/GenBank/DDBJ databases">
        <authorList>
            <person name="Hodson N. C."/>
            <person name="Mongue J. A."/>
            <person name="Jaron S. K."/>
        </authorList>
    </citation>
    <scope>NUCLEOTIDE SEQUENCE</scope>
</reference>
<comment type="caution">
    <text evidence="2">The sequence shown here is derived from an EMBL/GenBank/DDBJ whole genome shotgun (WGS) entry which is preliminary data.</text>
</comment>
<dbReference type="Proteomes" id="UP000708208">
    <property type="component" value="Unassembled WGS sequence"/>
</dbReference>
<accession>A0A8J2KV14</accession>
<protein>
    <submittedName>
        <fullName evidence="2">Uncharacterized protein</fullName>
    </submittedName>
</protein>
<evidence type="ECO:0000313" key="3">
    <source>
        <dbReference type="Proteomes" id="UP000708208"/>
    </source>
</evidence>
<dbReference type="EMBL" id="CAJVCH010226902">
    <property type="protein sequence ID" value="CAG7732221.1"/>
    <property type="molecule type" value="Genomic_DNA"/>
</dbReference>